<dbReference type="RefSeq" id="WP_257718986.1">
    <property type="nucleotide sequence ID" value="NZ_JANJOU010000032.1"/>
</dbReference>
<dbReference type="SUPFAM" id="SSF51556">
    <property type="entry name" value="Metallo-dependent hydrolases"/>
    <property type="match status" value="1"/>
</dbReference>
<dbReference type="PANTHER" id="PTHR35563:SF2">
    <property type="entry name" value="BARREL METAL-DEPENDENT HYDROLASE, PUTATIVE (AFU_ORTHOLOGUE AFUA_1G16240)-RELATED"/>
    <property type="match status" value="1"/>
</dbReference>
<dbReference type="InterPro" id="IPR006680">
    <property type="entry name" value="Amidohydro-rel"/>
</dbReference>
<keyword evidence="3" id="KW-1185">Reference proteome</keyword>
<evidence type="ECO:0000313" key="3">
    <source>
        <dbReference type="Proteomes" id="UP001524642"/>
    </source>
</evidence>
<accession>A0ABT1XBN3</accession>
<organism evidence="2 3">
    <name type="scientific">Roseomonas populi</name>
    <dbReference type="NCBI Taxonomy" id="3121582"/>
    <lineage>
        <taxon>Bacteria</taxon>
        <taxon>Pseudomonadati</taxon>
        <taxon>Pseudomonadota</taxon>
        <taxon>Alphaproteobacteria</taxon>
        <taxon>Acetobacterales</taxon>
        <taxon>Roseomonadaceae</taxon>
        <taxon>Roseomonas</taxon>
    </lineage>
</organism>
<name>A0ABT1XBN3_9PROT</name>
<proteinExistence type="predicted"/>
<dbReference type="EMBL" id="JANJOU010000032">
    <property type="protein sequence ID" value="MCR0985334.1"/>
    <property type="molecule type" value="Genomic_DNA"/>
</dbReference>
<comment type="caution">
    <text evidence="2">The sequence shown here is derived from an EMBL/GenBank/DDBJ whole genome shotgun (WGS) entry which is preliminary data.</text>
</comment>
<dbReference type="Gene3D" id="3.20.20.140">
    <property type="entry name" value="Metal-dependent hydrolases"/>
    <property type="match status" value="1"/>
</dbReference>
<evidence type="ECO:0000259" key="1">
    <source>
        <dbReference type="Pfam" id="PF04909"/>
    </source>
</evidence>
<reference evidence="2 3" key="1">
    <citation type="submission" date="2022-06" db="EMBL/GenBank/DDBJ databases">
        <title>Roseomonas CN29.</title>
        <authorList>
            <person name="Cheng Y."/>
            <person name="He X."/>
        </authorList>
    </citation>
    <scope>NUCLEOTIDE SEQUENCE [LARGE SCALE GENOMIC DNA]</scope>
    <source>
        <strain evidence="2 3">CN29</strain>
    </source>
</reference>
<dbReference type="PANTHER" id="PTHR35563">
    <property type="entry name" value="BARREL METAL-DEPENDENT HYDROLASE, PUTATIVE (AFU_ORTHOLOGUE AFUA_1G16240)-RELATED"/>
    <property type="match status" value="1"/>
</dbReference>
<sequence>MEPLIDSHFHIFDPAFPSPGNQGFIPDPFLAAGYLKAAGALGIVGGVLVAASTHGLDPAPVLAPLAELGRSYVAVLNADPAWDDETFRRVAEAGARGLRFNLYRGVSGSEEDAVALARRARAVAGLHAQVYVDFATMRPQMDALISLGDGLVIDHLGMTEAGLPLVLELVSAGAMVKATGFGRVSLDVRNALERIERQRPGALMFGTDLPSVRARRPFDAADVALIQDVLGPDRARSVLHDAAAEYYGIAPKEP</sequence>
<evidence type="ECO:0000313" key="2">
    <source>
        <dbReference type="EMBL" id="MCR0985334.1"/>
    </source>
</evidence>
<dbReference type="InterPro" id="IPR052358">
    <property type="entry name" value="Aro_Compnd_Degr_Hydrolases"/>
</dbReference>
<dbReference type="InterPro" id="IPR032466">
    <property type="entry name" value="Metal_Hydrolase"/>
</dbReference>
<feature type="domain" description="Amidohydrolase-related" evidence="1">
    <location>
        <begin position="5"/>
        <end position="249"/>
    </location>
</feature>
<protein>
    <submittedName>
        <fullName evidence="2">Amidohydrolase family protein</fullName>
    </submittedName>
</protein>
<gene>
    <name evidence="2" type="ORF">NRP21_25110</name>
</gene>
<dbReference type="Pfam" id="PF04909">
    <property type="entry name" value="Amidohydro_2"/>
    <property type="match status" value="1"/>
</dbReference>
<dbReference type="Proteomes" id="UP001524642">
    <property type="component" value="Unassembled WGS sequence"/>
</dbReference>